<evidence type="ECO:0000256" key="1">
    <source>
        <dbReference type="ARBA" id="ARBA00022490"/>
    </source>
</evidence>
<dbReference type="GO" id="GO:0006412">
    <property type="term" value="P:translation"/>
    <property type="evidence" value="ECO:0007669"/>
    <property type="project" value="TreeGrafter"/>
</dbReference>
<dbReference type="Gene3D" id="2.30.30.180">
    <property type="entry name" value="Ribosome maturation factor RimP, C-terminal domain"/>
    <property type="match status" value="1"/>
</dbReference>
<dbReference type="InterPro" id="IPR003728">
    <property type="entry name" value="Ribosome_maturation_RimP"/>
</dbReference>
<dbReference type="PANTHER" id="PTHR33867">
    <property type="entry name" value="RIBOSOME MATURATION FACTOR RIMP"/>
    <property type="match status" value="1"/>
</dbReference>
<dbReference type="FunFam" id="3.30.300.70:FF:000001">
    <property type="entry name" value="Ribosome maturation factor RimP"/>
    <property type="match status" value="1"/>
</dbReference>
<dbReference type="PANTHER" id="PTHR33867:SF1">
    <property type="entry name" value="RIBOSOME MATURATION FACTOR RIMP"/>
    <property type="match status" value="1"/>
</dbReference>
<evidence type="ECO:0000313" key="6">
    <source>
        <dbReference type="EMBL" id="MBN9412724.1"/>
    </source>
</evidence>
<dbReference type="GO" id="GO:0000028">
    <property type="term" value="P:ribosomal small subunit assembly"/>
    <property type="evidence" value="ECO:0007669"/>
    <property type="project" value="TreeGrafter"/>
</dbReference>
<dbReference type="InterPro" id="IPR036847">
    <property type="entry name" value="RimP_C_sf"/>
</dbReference>
<dbReference type="Gene3D" id="3.30.300.70">
    <property type="entry name" value="RimP-like superfamily, N-terminal"/>
    <property type="match status" value="1"/>
</dbReference>
<comment type="function">
    <text evidence="3">Required for maturation of 30S ribosomal subunits.</text>
</comment>
<dbReference type="InterPro" id="IPR035956">
    <property type="entry name" value="RimP_N_sf"/>
</dbReference>
<dbReference type="SUPFAM" id="SSF74942">
    <property type="entry name" value="YhbC-like, C-terminal domain"/>
    <property type="match status" value="1"/>
</dbReference>
<accession>A0A8J7TV73</accession>
<keyword evidence="1 3" id="KW-0963">Cytoplasm</keyword>
<reference evidence="6" key="1">
    <citation type="submission" date="2021-02" db="EMBL/GenBank/DDBJ databases">
        <title>Thiocyanate and organic carbon inputs drive convergent selection for specific autotrophic Afipia and Thiobacillus strains within complex microbiomes.</title>
        <authorList>
            <person name="Huddy R.J."/>
            <person name="Sachdeva R."/>
            <person name="Kadzinga F."/>
            <person name="Kantor R.S."/>
            <person name="Harrison S.T.L."/>
            <person name="Banfield J.F."/>
        </authorList>
    </citation>
    <scope>NUCLEOTIDE SEQUENCE</scope>
    <source>
        <strain evidence="6">SCN18_10_11_15_R4_P_38_20</strain>
    </source>
</reference>
<dbReference type="Pfam" id="PF17384">
    <property type="entry name" value="DUF150_C"/>
    <property type="match status" value="1"/>
</dbReference>
<feature type="domain" description="Ribosome maturation factor RimP C-terminal" evidence="5">
    <location>
        <begin position="86"/>
        <end position="153"/>
    </location>
</feature>
<evidence type="ECO:0000313" key="7">
    <source>
        <dbReference type="Proteomes" id="UP000664414"/>
    </source>
</evidence>
<dbReference type="HAMAP" id="MF_01077">
    <property type="entry name" value="RimP"/>
    <property type="match status" value="1"/>
</dbReference>
<dbReference type="GO" id="GO:0005829">
    <property type="term" value="C:cytosol"/>
    <property type="evidence" value="ECO:0007669"/>
    <property type="project" value="TreeGrafter"/>
</dbReference>
<dbReference type="Proteomes" id="UP000664414">
    <property type="component" value="Unassembled WGS sequence"/>
</dbReference>
<comment type="caution">
    <text evidence="6">The sequence shown here is derived from an EMBL/GenBank/DDBJ whole genome shotgun (WGS) entry which is preliminary data.</text>
</comment>
<gene>
    <name evidence="3" type="primary">rimP</name>
    <name evidence="6" type="ORF">J0H12_02200</name>
</gene>
<dbReference type="CDD" id="cd01734">
    <property type="entry name" value="YlxS_C"/>
    <property type="match status" value="1"/>
</dbReference>
<dbReference type="InterPro" id="IPR028998">
    <property type="entry name" value="RimP_C"/>
</dbReference>
<evidence type="ECO:0000259" key="5">
    <source>
        <dbReference type="Pfam" id="PF17384"/>
    </source>
</evidence>
<evidence type="ECO:0000256" key="3">
    <source>
        <dbReference type="HAMAP-Rule" id="MF_01077"/>
    </source>
</evidence>
<sequence>MELTNKIKDIIEPTLNSLGYHIVRVKFSGQVRPTLQVMIEKSDLSALSIDDCVKASRQTSALLDVEDPIASAYQLEVTSPGLDRPLVSLQDYIRFQGSEIKLETVVPHEGRKRFKGTLTEIKAEMVFLKSEDSEAIVEIAYSNILKAKLVPQF</sequence>
<protein>
    <recommendedName>
        <fullName evidence="3">Ribosome maturation factor RimP</fullName>
    </recommendedName>
</protein>
<feature type="domain" description="Ribosome maturation factor RimP N-terminal" evidence="4">
    <location>
        <begin position="10"/>
        <end position="83"/>
    </location>
</feature>
<dbReference type="InterPro" id="IPR028989">
    <property type="entry name" value="RimP_N"/>
</dbReference>
<comment type="subcellular location">
    <subcellularLocation>
        <location evidence="3">Cytoplasm</location>
    </subcellularLocation>
</comment>
<proteinExistence type="inferred from homology"/>
<dbReference type="AlphaFoldDB" id="A0A8J7TV73"/>
<evidence type="ECO:0000256" key="2">
    <source>
        <dbReference type="ARBA" id="ARBA00022517"/>
    </source>
</evidence>
<dbReference type="EMBL" id="JAFKGL010000012">
    <property type="protein sequence ID" value="MBN9412724.1"/>
    <property type="molecule type" value="Genomic_DNA"/>
</dbReference>
<name>A0A8J7TV73_9PROT</name>
<keyword evidence="2 3" id="KW-0690">Ribosome biogenesis</keyword>
<evidence type="ECO:0000259" key="4">
    <source>
        <dbReference type="Pfam" id="PF02576"/>
    </source>
</evidence>
<comment type="similarity">
    <text evidence="3">Belongs to the RimP family.</text>
</comment>
<dbReference type="SUPFAM" id="SSF75420">
    <property type="entry name" value="YhbC-like, N-terminal domain"/>
    <property type="match status" value="1"/>
</dbReference>
<dbReference type="Pfam" id="PF02576">
    <property type="entry name" value="RimP_N"/>
    <property type="match status" value="1"/>
</dbReference>
<organism evidence="6 7">
    <name type="scientific">Candidatus Paracaedimonas acanthamoebae</name>
    <dbReference type="NCBI Taxonomy" id="244581"/>
    <lineage>
        <taxon>Bacteria</taxon>
        <taxon>Pseudomonadati</taxon>
        <taxon>Pseudomonadota</taxon>
        <taxon>Alphaproteobacteria</taxon>
        <taxon>Holosporales</taxon>
        <taxon>Caedimonadaceae</taxon>
        <taxon>Candidatus Paracaedimonas</taxon>
    </lineage>
</organism>